<dbReference type="EMBL" id="MQWA01000001">
    <property type="protein sequence ID" value="PQJ29935.1"/>
    <property type="molecule type" value="Genomic_DNA"/>
</dbReference>
<organism evidence="1 2">
    <name type="scientific">Rubritalea profundi</name>
    <dbReference type="NCBI Taxonomy" id="1658618"/>
    <lineage>
        <taxon>Bacteria</taxon>
        <taxon>Pseudomonadati</taxon>
        <taxon>Verrucomicrobiota</taxon>
        <taxon>Verrucomicrobiia</taxon>
        <taxon>Verrucomicrobiales</taxon>
        <taxon>Rubritaleaceae</taxon>
        <taxon>Rubritalea</taxon>
    </lineage>
</organism>
<proteinExistence type="predicted"/>
<name>A0A2S7U4J5_9BACT</name>
<accession>A0A2S7U4J5</accession>
<sequence length="119" mass="13191">MSFDSHSLVLFYKYIINLMKPIYVILSSISLLTLASCSSSTTVANNLNPVIGDKNYPAAYQYKTSTTQVISPYRPHNVIDVKGMRPGHLARDTSTAKRDKAGKPIISTAKIFRIPELKS</sequence>
<comment type="caution">
    <text evidence="1">The sequence shown here is derived from an EMBL/GenBank/DDBJ whole genome shotgun (WGS) entry which is preliminary data.</text>
</comment>
<gene>
    <name evidence="1" type="ORF">BSZ32_16575</name>
</gene>
<dbReference type="AlphaFoldDB" id="A0A2S7U4J5"/>
<reference evidence="1 2" key="1">
    <citation type="submission" date="2016-12" db="EMBL/GenBank/DDBJ databases">
        <title>Study of bacterial adaptation to deep sea.</title>
        <authorList>
            <person name="Song J."/>
            <person name="Yoshizawa S."/>
            <person name="Kogure K."/>
        </authorList>
    </citation>
    <scope>NUCLEOTIDE SEQUENCE [LARGE SCALE GENOMIC DNA]</scope>
    <source>
        <strain evidence="1 2">SAORIC-165</strain>
    </source>
</reference>
<dbReference type="Proteomes" id="UP000239907">
    <property type="component" value="Unassembled WGS sequence"/>
</dbReference>
<protein>
    <submittedName>
        <fullName evidence="1">Uncharacterized protein</fullName>
    </submittedName>
</protein>
<evidence type="ECO:0000313" key="1">
    <source>
        <dbReference type="EMBL" id="PQJ29935.1"/>
    </source>
</evidence>
<evidence type="ECO:0000313" key="2">
    <source>
        <dbReference type="Proteomes" id="UP000239907"/>
    </source>
</evidence>
<keyword evidence="2" id="KW-1185">Reference proteome</keyword>